<comment type="caution">
    <text evidence="3">The sequence shown here is derived from an EMBL/GenBank/DDBJ whole genome shotgun (WGS) entry which is preliminary data.</text>
</comment>
<sequence length="669" mass="72319">MRVFSKILSIFSATSVLAFSLENNKVKRDTQEQCLLGVAEFDNCFNNADVNQLCSEYNSERCQNFIANPTVAVPACQSLSQEEQAKIMSDVYSKVIVNAGIAAVSCGKNENGEYCSSAATESISDNEKFVKAINDSAASKACTDNATWVLKYMLSDGSNVNDSNIKNTLSEQCLKEIAEHQSKCFQGNDVDQLCGNYNSSECQTYLANPMETFLSCNVLPEEEQKKIKSDSFSNIILDAGVAAVSCAKNEEGAFCSNVAAEELSSAQKLTKAIEDSASSKACTDNAIWALEYMIADGENANNTNQEMTQIVNEGLKKLQDKKASNPSQQCLDDIAQYQSKCFQGNDVDQLCGNYNSSECQTYLANPISVLSSCQSLPEEEQKKIKSDSFSNIILDAGVAAVSCAKNEEGAFCSNVAAEELSSAQKLTKAIEDSASSKACTDNAIWALEYMIADGENANNTNQEMTQIVNEGLKKLQDKKASNPSQQCLDDIAQYQSKCFQGNDVDQLCGNYNSSECQTYLANPISVLSSCQSLPEEEQKKIKSDSFSNIILDAGVAAVSCAKNEEGAFCSNVAAEELSSAQKLTKAIEDSASSKACTDNAIWALEYMIADGENANNTNQEMTQIVKNGLESLKNNNDEVSDNDDAEEVDANIEVDSAEDSAEEATQAEN</sequence>
<feature type="signal peptide" evidence="2">
    <location>
        <begin position="1"/>
        <end position="18"/>
    </location>
</feature>
<dbReference type="OrthoDB" id="10416935at2759"/>
<keyword evidence="2" id="KW-0732">Signal</keyword>
<evidence type="ECO:0000313" key="4">
    <source>
        <dbReference type="Proteomes" id="UP000193920"/>
    </source>
</evidence>
<dbReference type="AlphaFoldDB" id="A0A1Y1ZM13"/>
<proteinExistence type="predicted"/>
<feature type="region of interest" description="Disordered" evidence="1">
    <location>
        <begin position="633"/>
        <end position="669"/>
    </location>
</feature>
<reference evidence="3 4" key="1">
    <citation type="submission" date="2016-08" db="EMBL/GenBank/DDBJ databases">
        <title>A Parts List for Fungal Cellulosomes Revealed by Comparative Genomics.</title>
        <authorList>
            <consortium name="DOE Joint Genome Institute"/>
            <person name="Haitjema C.H."/>
            <person name="Gilmore S.P."/>
            <person name="Henske J.K."/>
            <person name="Solomon K.V."/>
            <person name="De Groot R."/>
            <person name="Kuo A."/>
            <person name="Mondo S.J."/>
            <person name="Salamov A.A."/>
            <person name="Labutti K."/>
            <person name="Zhao Z."/>
            <person name="Chiniquy J."/>
            <person name="Barry K."/>
            <person name="Brewer H.M."/>
            <person name="Purvine S.O."/>
            <person name="Wright A.T."/>
            <person name="Boxma B."/>
            <person name="Van Alen T."/>
            <person name="Hackstein J.H."/>
            <person name="Baker S.E."/>
            <person name="Grigoriev I.V."/>
            <person name="O'Malley M.A."/>
        </authorList>
    </citation>
    <scope>NUCLEOTIDE SEQUENCE [LARGE SCALE GENOMIC DNA]</scope>
    <source>
        <strain evidence="3 4">G1</strain>
    </source>
</reference>
<keyword evidence="4" id="KW-1185">Reference proteome</keyword>
<organism evidence="3 4">
    <name type="scientific">Neocallimastix californiae</name>
    <dbReference type="NCBI Taxonomy" id="1754190"/>
    <lineage>
        <taxon>Eukaryota</taxon>
        <taxon>Fungi</taxon>
        <taxon>Fungi incertae sedis</taxon>
        <taxon>Chytridiomycota</taxon>
        <taxon>Chytridiomycota incertae sedis</taxon>
        <taxon>Neocallimastigomycetes</taxon>
        <taxon>Neocallimastigales</taxon>
        <taxon>Neocallimastigaceae</taxon>
        <taxon>Neocallimastix</taxon>
    </lineage>
</organism>
<evidence type="ECO:0000256" key="1">
    <source>
        <dbReference type="SAM" id="MobiDB-lite"/>
    </source>
</evidence>
<name>A0A1Y1ZM13_9FUNG</name>
<evidence type="ECO:0000256" key="2">
    <source>
        <dbReference type="SAM" id="SignalP"/>
    </source>
</evidence>
<gene>
    <name evidence="3" type="ORF">LY90DRAFT_677905</name>
</gene>
<evidence type="ECO:0000313" key="3">
    <source>
        <dbReference type="EMBL" id="ORY11280.1"/>
    </source>
</evidence>
<dbReference type="Proteomes" id="UP000193920">
    <property type="component" value="Unassembled WGS sequence"/>
</dbReference>
<accession>A0A1Y1ZM13</accession>
<feature type="chain" id="PRO_5013186370" description="Extracellular membrane protein CFEM domain-containing protein" evidence="2">
    <location>
        <begin position="19"/>
        <end position="669"/>
    </location>
</feature>
<evidence type="ECO:0008006" key="5">
    <source>
        <dbReference type="Google" id="ProtNLM"/>
    </source>
</evidence>
<feature type="compositionally biased region" description="Acidic residues" evidence="1">
    <location>
        <begin position="638"/>
        <end position="662"/>
    </location>
</feature>
<protein>
    <recommendedName>
        <fullName evidence="5">Extracellular membrane protein CFEM domain-containing protein</fullName>
    </recommendedName>
</protein>
<dbReference type="EMBL" id="MCOG01000383">
    <property type="protein sequence ID" value="ORY11280.1"/>
    <property type="molecule type" value="Genomic_DNA"/>
</dbReference>